<organism evidence="1 2">
    <name type="scientific">Haemophilus influenzae</name>
    <dbReference type="NCBI Taxonomy" id="727"/>
    <lineage>
        <taxon>Bacteria</taxon>
        <taxon>Pseudomonadati</taxon>
        <taxon>Pseudomonadota</taxon>
        <taxon>Gammaproteobacteria</taxon>
        <taxon>Pasteurellales</taxon>
        <taxon>Pasteurellaceae</taxon>
        <taxon>Haemophilus</taxon>
    </lineage>
</organism>
<comment type="caution">
    <text evidence="1">The sequence shown here is derived from an EMBL/GenBank/DDBJ whole genome shotgun (WGS) entry which is preliminary data.</text>
</comment>
<protein>
    <submittedName>
        <fullName evidence="1">Uncharacterized protein</fullName>
    </submittedName>
</protein>
<evidence type="ECO:0000313" key="1">
    <source>
        <dbReference type="EMBL" id="KIS35261.1"/>
    </source>
</evidence>
<gene>
    <name evidence="1" type="ORF">NTHI1209_00865</name>
</gene>
<sequence>MHVVENSFIFLQKVVNFANFYSLVTYDKSIIKSYF</sequence>
<reference evidence="1 2" key="1">
    <citation type="submission" date="2014-05" db="EMBL/GenBank/DDBJ databases">
        <title>Methylome analysis of the phasevarions of Haemophilus influenzae.</title>
        <authorList>
            <person name="Atack J.M."/>
            <person name="Fox K.L."/>
            <person name="Power P.M."/>
            <person name="Clark T."/>
            <person name="Jurcisek J."/>
            <person name="Korlach J."/>
            <person name="Bakaletz L.O."/>
            <person name="Jennings M.P."/>
        </authorList>
    </citation>
    <scope>NUCLEOTIDE SEQUENCE [LARGE SCALE GENOMIC DNA]</scope>
    <source>
        <strain evidence="1 2">1209</strain>
    </source>
</reference>
<dbReference type="AlphaFoldDB" id="A0A158SWL7"/>
<proteinExistence type="predicted"/>
<dbReference type="Proteomes" id="UP000050700">
    <property type="component" value="Unassembled WGS sequence"/>
</dbReference>
<accession>A0A158SWL7</accession>
<evidence type="ECO:0000313" key="2">
    <source>
        <dbReference type="Proteomes" id="UP000050700"/>
    </source>
</evidence>
<name>A0A158SWL7_HAEIF</name>
<dbReference type="EMBL" id="JMQP01000002">
    <property type="protein sequence ID" value="KIS35261.1"/>
    <property type="molecule type" value="Genomic_DNA"/>
</dbReference>